<dbReference type="InterPro" id="IPR016181">
    <property type="entry name" value="Acyl_CoA_acyltransferase"/>
</dbReference>
<dbReference type="EMBL" id="BKAU01000001">
    <property type="protein sequence ID" value="GEP95855.1"/>
    <property type="molecule type" value="Genomic_DNA"/>
</dbReference>
<evidence type="ECO:0000313" key="5">
    <source>
        <dbReference type="Proteomes" id="UP000321436"/>
    </source>
</evidence>
<reference evidence="4 5" key="1">
    <citation type="submission" date="2019-07" db="EMBL/GenBank/DDBJ databases">
        <title>Whole genome shotgun sequence of Chitinophaga cymbidii NBRC 109752.</title>
        <authorList>
            <person name="Hosoyama A."/>
            <person name="Uohara A."/>
            <person name="Ohji S."/>
            <person name="Ichikawa N."/>
        </authorList>
    </citation>
    <scope>NUCLEOTIDE SEQUENCE [LARGE SCALE GENOMIC DNA]</scope>
    <source>
        <strain evidence="4 5">NBRC 109752</strain>
    </source>
</reference>
<organism evidence="4 5">
    <name type="scientific">Chitinophaga cymbidii</name>
    <dbReference type="NCBI Taxonomy" id="1096750"/>
    <lineage>
        <taxon>Bacteria</taxon>
        <taxon>Pseudomonadati</taxon>
        <taxon>Bacteroidota</taxon>
        <taxon>Chitinophagia</taxon>
        <taxon>Chitinophagales</taxon>
        <taxon>Chitinophagaceae</taxon>
        <taxon>Chitinophaga</taxon>
    </lineage>
</organism>
<keyword evidence="5" id="KW-1185">Reference proteome</keyword>
<dbReference type="Proteomes" id="UP000321436">
    <property type="component" value="Unassembled WGS sequence"/>
</dbReference>
<dbReference type="CDD" id="cd04301">
    <property type="entry name" value="NAT_SF"/>
    <property type="match status" value="1"/>
</dbReference>
<gene>
    <name evidence="4" type="ORF">CCY01nite_21150</name>
</gene>
<dbReference type="AlphaFoldDB" id="A0A512RJJ9"/>
<dbReference type="PROSITE" id="PS51186">
    <property type="entry name" value="GNAT"/>
    <property type="match status" value="1"/>
</dbReference>
<dbReference type="OrthoDB" id="1450704at2"/>
<evidence type="ECO:0000256" key="1">
    <source>
        <dbReference type="ARBA" id="ARBA00022679"/>
    </source>
</evidence>
<dbReference type="InterPro" id="IPR000182">
    <property type="entry name" value="GNAT_dom"/>
</dbReference>
<dbReference type="InterPro" id="IPR050832">
    <property type="entry name" value="Bact_Acetyltransf"/>
</dbReference>
<comment type="caution">
    <text evidence="4">The sequence shown here is derived from an EMBL/GenBank/DDBJ whole genome shotgun (WGS) entry which is preliminary data.</text>
</comment>
<protein>
    <recommendedName>
        <fullName evidence="3">N-acetyltransferase domain-containing protein</fullName>
    </recommendedName>
</protein>
<evidence type="ECO:0000313" key="4">
    <source>
        <dbReference type="EMBL" id="GEP95855.1"/>
    </source>
</evidence>
<proteinExistence type="predicted"/>
<dbReference type="Pfam" id="PF00583">
    <property type="entry name" value="Acetyltransf_1"/>
    <property type="match status" value="1"/>
</dbReference>
<dbReference type="RefSeq" id="WP_146860539.1">
    <property type="nucleotide sequence ID" value="NZ_BKAU01000001.1"/>
</dbReference>
<dbReference type="PANTHER" id="PTHR43877">
    <property type="entry name" value="AMINOALKYLPHOSPHONATE N-ACETYLTRANSFERASE-RELATED-RELATED"/>
    <property type="match status" value="1"/>
</dbReference>
<sequence>MQDIVIRKATKEDLPLLLHAEQELIKNERPFDPTFTPEQFCYYDLPGMMASEEAEVLIAELDGVFAGCGNARIKTGMPYNRFERYAFLGGMYVVPEHRGKGIIQSIIGELKKWAAAKGLDEVRLQVYSENVAAIKAYEKVGFQQMLVEMRVK</sequence>
<dbReference type="SUPFAM" id="SSF55729">
    <property type="entry name" value="Acyl-CoA N-acyltransferases (Nat)"/>
    <property type="match status" value="1"/>
</dbReference>
<dbReference type="PANTHER" id="PTHR43877:SF2">
    <property type="entry name" value="AMINOALKYLPHOSPHONATE N-ACETYLTRANSFERASE-RELATED"/>
    <property type="match status" value="1"/>
</dbReference>
<name>A0A512RJJ9_9BACT</name>
<evidence type="ECO:0000256" key="2">
    <source>
        <dbReference type="ARBA" id="ARBA00023315"/>
    </source>
</evidence>
<dbReference type="Gene3D" id="3.40.630.30">
    <property type="match status" value="1"/>
</dbReference>
<accession>A0A512RJJ9</accession>
<evidence type="ECO:0000259" key="3">
    <source>
        <dbReference type="PROSITE" id="PS51186"/>
    </source>
</evidence>
<keyword evidence="2" id="KW-0012">Acyltransferase</keyword>
<dbReference type="GO" id="GO:0016747">
    <property type="term" value="F:acyltransferase activity, transferring groups other than amino-acyl groups"/>
    <property type="evidence" value="ECO:0007669"/>
    <property type="project" value="InterPro"/>
</dbReference>
<keyword evidence="1" id="KW-0808">Transferase</keyword>
<feature type="domain" description="N-acetyltransferase" evidence="3">
    <location>
        <begin position="4"/>
        <end position="152"/>
    </location>
</feature>